<reference evidence="1 2" key="1">
    <citation type="submission" date="2024-02" db="EMBL/GenBank/DDBJ databases">
        <authorList>
            <person name="Chen Y."/>
            <person name="Shah S."/>
            <person name="Dougan E. K."/>
            <person name="Thang M."/>
            <person name="Chan C."/>
        </authorList>
    </citation>
    <scope>NUCLEOTIDE SEQUENCE [LARGE SCALE GENOMIC DNA]</scope>
</reference>
<evidence type="ECO:0000313" key="1">
    <source>
        <dbReference type="EMBL" id="CAK9014778.1"/>
    </source>
</evidence>
<evidence type="ECO:0000313" key="2">
    <source>
        <dbReference type="Proteomes" id="UP001642464"/>
    </source>
</evidence>
<gene>
    <name evidence="1" type="ORF">SCF082_LOCUS12469</name>
</gene>
<dbReference type="Proteomes" id="UP001642464">
    <property type="component" value="Unassembled WGS sequence"/>
</dbReference>
<proteinExistence type="predicted"/>
<sequence length="192" mass="21553">MPSDPIGGLYRKIVIGKEQSHRTSFMTGHLLWQDRLRIEKGQRDKHLVHWYKKLGREPLDFAGEQGSQAGTRIARDRLLWQDSEGPGSRSLDLDTGRIGRRGRQKIAQMRALARALSDPALRPEQDTGESRPIGELPLLHHEVSHRLAKGEDMKSLGHPLGCYGDVIQSSAATVPLRNVEVITKQCRAQRGE</sequence>
<accession>A0ABP0JKU4</accession>
<comment type="caution">
    <text evidence="1">The sequence shown here is derived from an EMBL/GenBank/DDBJ whole genome shotgun (WGS) entry which is preliminary data.</text>
</comment>
<keyword evidence="2" id="KW-1185">Reference proteome</keyword>
<organism evidence="1 2">
    <name type="scientific">Durusdinium trenchii</name>
    <dbReference type="NCBI Taxonomy" id="1381693"/>
    <lineage>
        <taxon>Eukaryota</taxon>
        <taxon>Sar</taxon>
        <taxon>Alveolata</taxon>
        <taxon>Dinophyceae</taxon>
        <taxon>Suessiales</taxon>
        <taxon>Symbiodiniaceae</taxon>
        <taxon>Durusdinium</taxon>
    </lineage>
</organism>
<dbReference type="EMBL" id="CAXAMM010007602">
    <property type="protein sequence ID" value="CAK9014778.1"/>
    <property type="molecule type" value="Genomic_DNA"/>
</dbReference>
<name>A0ABP0JKU4_9DINO</name>
<protein>
    <submittedName>
        <fullName evidence="1">Oxidoreductase YfiI</fullName>
    </submittedName>
</protein>